<organism evidence="2 3">
    <name type="scientific">Phytophthora cactorum</name>
    <dbReference type="NCBI Taxonomy" id="29920"/>
    <lineage>
        <taxon>Eukaryota</taxon>
        <taxon>Sar</taxon>
        <taxon>Stramenopiles</taxon>
        <taxon>Oomycota</taxon>
        <taxon>Peronosporomycetes</taxon>
        <taxon>Peronosporales</taxon>
        <taxon>Peronosporaceae</taxon>
        <taxon>Phytophthora</taxon>
    </lineage>
</organism>
<gene>
    <name evidence="1" type="ORF">PC117_g18864</name>
    <name evidence="2" type="ORF">PC129_g17211</name>
</gene>
<dbReference type="EMBL" id="RCMK01000783">
    <property type="protein sequence ID" value="KAG2912573.1"/>
    <property type="molecule type" value="Genomic_DNA"/>
</dbReference>
<evidence type="ECO:0000313" key="1">
    <source>
        <dbReference type="EMBL" id="KAG2912573.1"/>
    </source>
</evidence>
<dbReference type="EMBL" id="RCMV01000909">
    <property type="protein sequence ID" value="KAG3211817.1"/>
    <property type="molecule type" value="Genomic_DNA"/>
</dbReference>
<proteinExistence type="predicted"/>
<dbReference type="Proteomes" id="UP000736787">
    <property type="component" value="Unassembled WGS sequence"/>
</dbReference>
<evidence type="ECO:0000313" key="3">
    <source>
        <dbReference type="Proteomes" id="UP000760860"/>
    </source>
</evidence>
<protein>
    <submittedName>
        <fullName evidence="2">Uncharacterized protein</fullName>
    </submittedName>
</protein>
<comment type="caution">
    <text evidence="2">The sequence shown here is derived from an EMBL/GenBank/DDBJ whole genome shotgun (WGS) entry which is preliminary data.</text>
</comment>
<sequence length="129" mass="14066">MVYHVVPSTAESAKITCLERKQYCGTSSNIATLGSCKMARDSSTRLVVLHTPQKRQQSTPAWPHAAELTLEQELEPLVPRHSPQWPAQSTATLVGQPEIKEKAKTMTALSAVLIVTLLKTEQAGTSNTK</sequence>
<dbReference type="AlphaFoldDB" id="A0A8T1HIF0"/>
<dbReference type="VEuPathDB" id="FungiDB:PC110_g19948"/>
<dbReference type="Proteomes" id="UP000760860">
    <property type="component" value="Unassembled WGS sequence"/>
</dbReference>
<accession>A0A8T1HIF0</accession>
<evidence type="ECO:0000313" key="2">
    <source>
        <dbReference type="EMBL" id="KAG3211817.1"/>
    </source>
</evidence>
<reference evidence="2" key="1">
    <citation type="submission" date="2018-05" db="EMBL/GenBank/DDBJ databases">
        <title>Effector identification in a new, highly contiguous assembly of the strawberry crown rot pathogen Phytophthora cactorum.</title>
        <authorList>
            <person name="Armitage A.D."/>
            <person name="Nellist C.F."/>
            <person name="Bates H."/>
            <person name="Vickerstaff R.J."/>
            <person name="Harrison R.J."/>
        </authorList>
    </citation>
    <scope>NUCLEOTIDE SEQUENCE</scope>
    <source>
        <strain evidence="1">4040</strain>
        <strain evidence="2">P421</strain>
    </source>
</reference>
<name>A0A8T1HIF0_9STRA</name>